<keyword evidence="2" id="KW-1185">Reference proteome</keyword>
<accession>C1DII1</accession>
<name>C1DII1_AZOVD</name>
<organism evidence="1 2">
    <name type="scientific">Azotobacter vinelandii (strain DJ / ATCC BAA-1303)</name>
    <dbReference type="NCBI Taxonomy" id="322710"/>
    <lineage>
        <taxon>Bacteria</taxon>
        <taxon>Pseudomonadati</taxon>
        <taxon>Pseudomonadota</taxon>
        <taxon>Gammaproteobacteria</taxon>
        <taxon>Pseudomonadales</taxon>
        <taxon>Pseudomonadaceae</taxon>
        <taxon>Azotobacter</taxon>
    </lineage>
</organism>
<gene>
    <name evidence="1" type="ordered locus">Avin_24780</name>
</gene>
<proteinExistence type="predicted"/>
<evidence type="ECO:0000313" key="2">
    <source>
        <dbReference type="Proteomes" id="UP000002424"/>
    </source>
</evidence>
<dbReference type="Proteomes" id="UP000002424">
    <property type="component" value="Chromosome"/>
</dbReference>
<reference evidence="1 2" key="1">
    <citation type="journal article" date="2009" name="J. Bacteriol.">
        <title>Genome sequence of Azotobacter vinelandii, an obligate aerobe specialized to support diverse anaerobic metabolic processes.</title>
        <authorList>
            <person name="Setubal J.C."/>
            <person name="dos Santos P."/>
            <person name="Goldman B.S."/>
            <person name="Ertesvag H."/>
            <person name="Espin G."/>
            <person name="Rubio L.M."/>
            <person name="Valla S."/>
            <person name="Almeida N.F."/>
            <person name="Balasubramanian D."/>
            <person name="Cromes L."/>
            <person name="Curatti L."/>
            <person name="Du Z."/>
            <person name="Godsy E."/>
            <person name="Goodner B."/>
            <person name="Hellner-Burris K."/>
            <person name="Hernandez J.A."/>
            <person name="Houmiel K."/>
            <person name="Imperial J."/>
            <person name="Kennedy C."/>
            <person name="Larson T.J."/>
            <person name="Latreille P."/>
            <person name="Ligon L.S."/>
            <person name="Lu J."/>
            <person name="Maerk M."/>
            <person name="Miller N.M."/>
            <person name="Norton S."/>
            <person name="O'Carroll I.P."/>
            <person name="Paulsen I."/>
            <person name="Raulfs E.C."/>
            <person name="Roemer R."/>
            <person name="Rosser J."/>
            <person name="Segura D."/>
            <person name="Slater S."/>
            <person name="Stricklin S.L."/>
            <person name="Studholme D.J."/>
            <person name="Sun J."/>
            <person name="Viana C.J."/>
            <person name="Wallin E."/>
            <person name="Wang B."/>
            <person name="Wheeler C."/>
            <person name="Zhu H."/>
            <person name="Dean D.R."/>
            <person name="Dixon R."/>
            <person name="Wood D."/>
        </authorList>
    </citation>
    <scope>NUCLEOTIDE SEQUENCE [LARGE SCALE GENOMIC DNA]</scope>
    <source>
        <strain evidence="2">DJ / ATCC BAA-1303</strain>
    </source>
</reference>
<dbReference type="KEGG" id="avn:Avin_24780"/>
<evidence type="ECO:0000313" key="1">
    <source>
        <dbReference type="EMBL" id="ACO78662.1"/>
    </source>
</evidence>
<dbReference type="HOGENOM" id="CLU_3371774_0_0_6"/>
<dbReference type="AlphaFoldDB" id="C1DII1"/>
<dbReference type="EnsemblBacteria" id="ACO78662">
    <property type="protein sequence ID" value="ACO78662"/>
    <property type="gene ID" value="Avin_24780"/>
</dbReference>
<dbReference type="EMBL" id="CP001157">
    <property type="protein sequence ID" value="ACO78662.1"/>
    <property type="molecule type" value="Genomic_DNA"/>
</dbReference>
<protein>
    <submittedName>
        <fullName evidence="1">Uncharacterized protein</fullName>
    </submittedName>
</protein>
<sequence length="34" mass="3568">MRFAGPTGAFIVILAGTPPGRAKRPDLPFETIGL</sequence>